<dbReference type="Proteomes" id="UP000032221">
    <property type="component" value="Unassembled WGS sequence"/>
</dbReference>
<dbReference type="Pfam" id="PF00440">
    <property type="entry name" value="TetR_N"/>
    <property type="match status" value="1"/>
</dbReference>
<evidence type="ECO:0000256" key="3">
    <source>
        <dbReference type="ARBA" id="ARBA00023163"/>
    </source>
</evidence>
<evidence type="ECO:0000256" key="2">
    <source>
        <dbReference type="ARBA" id="ARBA00023125"/>
    </source>
</evidence>
<dbReference type="InterPro" id="IPR009057">
    <property type="entry name" value="Homeodomain-like_sf"/>
</dbReference>
<dbReference type="InterPro" id="IPR001647">
    <property type="entry name" value="HTH_TetR"/>
</dbReference>
<dbReference type="PANTHER" id="PTHR30055">
    <property type="entry name" value="HTH-TYPE TRANSCRIPTIONAL REGULATOR RUTR"/>
    <property type="match status" value="1"/>
</dbReference>
<organism evidence="6 7">
    <name type="scientific">Mycolicibacterium llatzerense</name>
    <dbReference type="NCBI Taxonomy" id="280871"/>
    <lineage>
        <taxon>Bacteria</taxon>
        <taxon>Bacillati</taxon>
        <taxon>Actinomycetota</taxon>
        <taxon>Actinomycetes</taxon>
        <taxon>Mycobacteriales</taxon>
        <taxon>Mycobacteriaceae</taxon>
        <taxon>Mycolicibacterium</taxon>
    </lineage>
</organism>
<evidence type="ECO:0000259" key="5">
    <source>
        <dbReference type="PROSITE" id="PS50977"/>
    </source>
</evidence>
<name>A0A0D1LK50_9MYCO</name>
<evidence type="ECO:0000313" key="7">
    <source>
        <dbReference type="Proteomes" id="UP000032221"/>
    </source>
</evidence>
<accession>A0A0D1LK50</accession>
<dbReference type="PRINTS" id="PR00455">
    <property type="entry name" value="HTHTETR"/>
</dbReference>
<evidence type="ECO:0000256" key="4">
    <source>
        <dbReference type="PROSITE-ProRule" id="PRU00335"/>
    </source>
</evidence>
<sequence length="203" mass="21940">MDDIADGAQLQQSRQDRILNAALQVFAQRGTSDATLQMVADTAGVSVGLVQHHFGTKDGLIKAVDGVAMNLISSTMFAALKSPGPDSVEAIGRAVHCLLTEHLVVMDYLGRAVASETPSGIALFDAMARSGIERWERMVESGDAVDGLDPVWAGLNPLILTLGSIVLRRHLDRHLPASFTSDPELARWEHSVNELIRHGQLRQ</sequence>
<keyword evidence="2 4" id="KW-0238">DNA-binding</keyword>
<proteinExistence type="predicted"/>
<comment type="caution">
    <text evidence="6">The sequence shown here is derived from an EMBL/GenBank/DDBJ whole genome shotgun (WGS) entry which is preliminary data.</text>
</comment>
<dbReference type="Gene3D" id="1.10.357.10">
    <property type="entry name" value="Tetracycline Repressor, domain 2"/>
    <property type="match status" value="1"/>
</dbReference>
<dbReference type="STRING" id="280871.TL10_13535"/>
<dbReference type="PATRIC" id="fig|280871.6.peg.2806"/>
<gene>
    <name evidence="6" type="ORF">TL10_13535</name>
</gene>
<reference evidence="6 7" key="1">
    <citation type="submission" date="2015-01" db="EMBL/GenBank/DDBJ databases">
        <title>Genome sequence of Mycobacterium llatzerense and Mycobacterium immunogenum recovered from brain abscess.</title>
        <authorList>
            <person name="Greninger A.L."/>
            <person name="Langelier C."/>
            <person name="Cunningham G."/>
            <person name="Chiu C.Y."/>
            <person name="Miller S."/>
        </authorList>
    </citation>
    <scope>NUCLEOTIDE SEQUENCE [LARGE SCALE GENOMIC DNA]</scope>
    <source>
        <strain evidence="6 7">CLUC14</strain>
    </source>
</reference>
<feature type="domain" description="HTH tetR-type" evidence="5">
    <location>
        <begin position="12"/>
        <end position="72"/>
    </location>
</feature>
<evidence type="ECO:0000313" key="6">
    <source>
        <dbReference type="EMBL" id="KIU16411.1"/>
    </source>
</evidence>
<keyword evidence="1" id="KW-0805">Transcription regulation</keyword>
<keyword evidence="3" id="KW-0804">Transcription</keyword>
<dbReference type="PANTHER" id="PTHR30055:SF234">
    <property type="entry name" value="HTH-TYPE TRANSCRIPTIONAL REGULATOR BETI"/>
    <property type="match status" value="1"/>
</dbReference>
<dbReference type="InterPro" id="IPR050109">
    <property type="entry name" value="HTH-type_TetR-like_transc_reg"/>
</dbReference>
<protein>
    <submittedName>
        <fullName evidence="6">TetR family transcriptional regulator</fullName>
    </submittedName>
</protein>
<dbReference type="OrthoDB" id="3403733at2"/>
<dbReference type="SUPFAM" id="SSF46689">
    <property type="entry name" value="Homeodomain-like"/>
    <property type="match status" value="1"/>
</dbReference>
<dbReference type="PROSITE" id="PS50977">
    <property type="entry name" value="HTH_TETR_2"/>
    <property type="match status" value="1"/>
</dbReference>
<dbReference type="AlphaFoldDB" id="A0A0D1LK50"/>
<keyword evidence="7" id="KW-1185">Reference proteome</keyword>
<dbReference type="GO" id="GO:0003700">
    <property type="term" value="F:DNA-binding transcription factor activity"/>
    <property type="evidence" value="ECO:0007669"/>
    <property type="project" value="TreeGrafter"/>
</dbReference>
<evidence type="ECO:0000256" key="1">
    <source>
        <dbReference type="ARBA" id="ARBA00023015"/>
    </source>
</evidence>
<feature type="DNA-binding region" description="H-T-H motif" evidence="4">
    <location>
        <begin position="35"/>
        <end position="54"/>
    </location>
</feature>
<dbReference type="GO" id="GO:0000976">
    <property type="term" value="F:transcription cis-regulatory region binding"/>
    <property type="evidence" value="ECO:0007669"/>
    <property type="project" value="TreeGrafter"/>
</dbReference>
<dbReference type="EMBL" id="JXST01000017">
    <property type="protein sequence ID" value="KIU16411.1"/>
    <property type="molecule type" value="Genomic_DNA"/>
</dbReference>